<proteinExistence type="predicted"/>
<name>W9W1I0_9GAMM</name>
<sequence length="128" mass="13046">MSTYEEQRPYPLQPGAVYPHQQTYSGPSYGGPDCSALMRLATTGAIVGGTTAAAQQFRSLQSGMQTPQAALAETAKAAVTAGVATAAAGAVASSFAEQGIARLGLMFLVGTAVVYGIQARLSADEEES</sequence>
<dbReference type="OrthoDB" id="5772855at2"/>
<dbReference type="EMBL" id="AONC01000011">
    <property type="protein sequence ID" value="EXJ16460.1"/>
    <property type="molecule type" value="Genomic_DNA"/>
</dbReference>
<organism evidence="2 3">
    <name type="scientific">Imhoffiella purpurea</name>
    <dbReference type="NCBI Taxonomy" id="1249627"/>
    <lineage>
        <taxon>Bacteria</taxon>
        <taxon>Pseudomonadati</taxon>
        <taxon>Pseudomonadota</taxon>
        <taxon>Gammaproteobacteria</taxon>
        <taxon>Chromatiales</taxon>
        <taxon>Chromatiaceae</taxon>
        <taxon>Imhoffiella</taxon>
    </lineage>
</organism>
<dbReference type="Proteomes" id="UP000019460">
    <property type="component" value="Unassembled WGS sequence"/>
</dbReference>
<protein>
    <submittedName>
        <fullName evidence="2">Uncharacterized protein</fullName>
    </submittedName>
</protein>
<dbReference type="RefSeq" id="WP_043749795.1">
    <property type="nucleotide sequence ID" value="NZ_AONC01000011.1"/>
</dbReference>
<gene>
    <name evidence="2" type="ORF">D779_0192</name>
</gene>
<dbReference type="STRING" id="1249627.D779_0192"/>
<comment type="caution">
    <text evidence="2">The sequence shown here is derived from an EMBL/GenBank/DDBJ whole genome shotgun (WGS) entry which is preliminary data.</text>
</comment>
<dbReference type="AlphaFoldDB" id="W9W1I0"/>
<evidence type="ECO:0000256" key="1">
    <source>
        <dbReference type="SAM" id="MobiDB-lite"/>
    </source>
</evidence>
<reference evidence="2 3" key="1">
    <citation type="submission" date="2012-11" db="EMBL/GenBank/DDBJ databases">
        <title>Genome assembly of Thiorhodococcus sp. AK35.</title>
        <authorList>
            <person name="Nupur N."/>
            <person name="Khatri I."/>
            <person name="Subramanian S."/>
            <person name="Pinnaka A."/>
        </authorList>
    </citation>
    <scope>NUCLEOTIDE SEQUENCE [LARGE SCALE GENOMIC DNA]</scope>
    <source>
        <strain evidence="2 3">AK35</strain>
    </source>
</reference>
<evidence type="ECO:0000313" key="3">
    <source>
        <dbReference type="Proteomes" id="UP000019460"/>
    </source>
</evidence>
<dbReference type="Pfam" id="PF26373">
    <property type="entry name" value="MamC"/>
    <property type="match status" value="1"/>
</dbReference>
<evidence type="ECO:0000313" key="2">
    <source>
        <dbReference type="EMBL" id="EXJ16460.1"/>
    </source>
</evidence>
<dbReference type="InterPro" id="IPR058956">
    <property type="entry name" value="MamC"/>
</dbReference>
<accession>W9W1I0</accession>
<dbReference type="eggNOG" id="ENOG50336MD">
    <property type="taxonomic scope" value="Bacteria"/>
</dbReference>
<feature type="region of interest" description="Disordered" evidence="1">
    <location>
        <begin position="1"/>
        <end position="24"/>
    </location>
</feature>
<keyword evidence="3" id="KW-1185">Reference proteome</keyword>